<dbReference type="InterPro" id="IPR050256">
    <property type="entry name" value="Glycosyltransferase_2"/>
</dbReference>
<sequence length="270" mass="31642">MTVQKEIKKNFISVVVPVCKQEKTIKEDLTHIDQVLAKTRFSYEIIAVVDGKTIDNSYHEAKKIKLPSLKVVGYQDNRGKGYAVRFGMAQSRGDKIAFIDAGMDIDPNGISMILEHMEWYEADIIVGSKRHPASQVEYPPWRKIYSLGYQFLTRVLFGLKIRDTQAGLKIFKREVLEKVLPRLLVKRFAFDVELLSVANYLGFRKIYEAPIKLNRERFDFSSTIKFKTIFEMLLDTMAVFYRLRILRYYRDGNQRKWQYDKNLDFKINIG</sequence>
<dbReference type="GO" id="GO:0016740">
    <property type="term" value="F:transferase activity"/>
    <property type="evidence" value="ECO:0007669"/>
    <property type="project" value="UniProtKB-KW"/>
</dbReference>
<organism evidence="2 3">
    <name type="scientific">Candidatus Shapirobacteria bacterium CG10_big_fil_rev_8_21_14_0_10_38_14</name>
    <dbReference type="NCBI Taxonomy" id="1974483"/>
    <lineage>
        <taxon>Bacteria</taxon>
        <taxon>Candidatus Shapironibacteriota</taxon>
    </lineage>
</organism>
<protein>
    <submittedName>
        <fullName evidence="2">Glycosyltransferase family 2 protein</fullName>
    </submittedName>
</protein>
<evidence type="ECO:0000313" key="3">
    <source>
        <dbReference type="Proteomes" id="UP000229500"/>
    </source>
</evidence>
<reference evidence="3" key="1">
    <citation type="submission" date="2017-09" db="EMBL/GenBank/DDBJ databases">
        <title>Depth-based differentiation of microbial function through sediment-hosted aquifers and enrichment of novel symbionts in the deep terrestrial subsurface.</title>
        <authorList>
            <person name="Probst A.J."/>
            <person name="Ladd B."/>
            <person name="Jarett J.K."/>
            <person name="Geller-Mcgrath D.E."/>
            <person name="Sieber C.M.K."/>
            <person name="Emerson J.B."/>
            <person name="Anantharaman K."/>
            <person name="Thomas B.C."/>
            <person name="Malmstrom R."/>
            <person name="Stieglmeier M."/>
            <person name="Klingl A."/>
            <person name="Woyke T."/>
            <person name="Ryan C.M."/>
            <person name="Banfield J.F."/>
        </authorList>
    </citation>
    <scope>NUCLEOTIDE SEQUENCE [LARGE SCALE GENOMIC DNA]</scope>
</reference>
<dbReference type="Proteomes" id="UP000229500">
    <property type="component" value="Unassembled WGS sequence"/>
</dbReference>
<feature type="domain" description="Glycosyltransferase 2-like" evidence="1">
    <location>
        <begin position="13"/>
        <end position="179"/>
    </location>
</feature>
<accession>A0A2M8L684</accession>
<dbReference type="AlphaFoldDB" id="A0A2M8L684"/>
<dbReference type="InterPro" id="IPR029044">
    <property type="entry name" value="Nucleotide-diphossugar_trans"/>
</dbReference>
<comment type="caution">
    <text evidence="2">The sequence shown here is derived from an EMBL/GenBank/DDBJ whole genome shotgun (WGS) entry which is preliminary data.</text>
</comment>
<dbReference type="PANTHER" id="PTHR48090:SF7">
    <property type="entry name" value="RFBJ PROTEIN"/>
    <property type="match status" value="1"/>
</dbReference>
<gene>
    <name evidence="2" type="ORF">COU96_00225</name>
</gene>
<evidence type="ECO:0000313" key="2">
    <source>
        <dbReference type="EMBL" id="PJE69350.1"/>
    </source>
</evidence>
<keyword evidence="2" id="KW-0808">Transferase</keyword>
<evidence type="ECO:0000259" key="1">
    <source>
        <dbReference type="Pfam" id="PF00535"/>
    </source>
</evidence>
<dbReference type="SUPFAM" id="SSF53448">
    <property type="entry name" value="Nucleotide-diphospho-sugar transferases"/>
    <property type="match status" value="1"/>
</dbReference>
<dbReference type="Gene3D" id="3.90.550.10">
    <property type="entry name" value="Spore Coat Polysaccharide Biosynthesis Protein SpsA, Chain A"/>
    <property type="match status" value="1"/>
</dbReference>
<dbReference type="EMBL" id="PFEL01000012">
    <property type="protein sequence ID" value="PJE69350.1"/>
    <property type="molecule type" value="Genomic_DNA"/>
</dbReference>
<dbReference type="Pfam" id="PF00535">
    <property type="entry name" value="Glycos_transf_2"/>
    <property type="match status" value="1"/>
</dbReference>
<dbReference type="InterPro" id="IPR001173">
    <property type="entry name" value="Glyco_trans_2-like"/>
</dbReference>
<proteinExistence type="predicted"/>
<dbReference type="PANTHER" id="PTHR48090">
    <property type="entry name" value="UNDECAPRENYL-PHOSPHATE 4-DEOXY-4-FORMAMIDO-L-ARABINOSE TRANSFERASE-RELATED"/>
    <property type="match status" value="1"/>
</dbReference>
<name>A0A2M8L684_9BACT</name>